<dbReference type="RefSeq" id="WP_053402203.1">
    <property type="nucleotide sequence ID" value="NZ_JAUKEN010000001.1"/>
</dbReference>
<evidence type="ECO:0000256" key="2">
    <source>
        <dbReference type="ARBA" id="ARBA00022723"/>
    </source>
</evidence>
<dbReference type="PROSITE" id="PS51819">
    <property type="entry name" value="VOC"/>
    <property type="match status" value="1"/>
</dbReference>
<dbReference type="CDD" id="cd07249">
    <property type="entry name" value="MMCE"/>
    <property type="match status" value="1"/>
</dbReference>
<dbReference type="Pfam" id="PF13669">
    <property type="entry name" value="Glyoxalase_4"/>
    <property type="match status" value="1"/>
</dbReference>
<comment type="similarity">
    <text evidence="1">Belongs to the methylmalonyl-CoA epimerase family.</text>
</comment>
<accession>A0A0M0KYX0</accession>
<evidence type="ECO:0000313" key="5">
    <source>
        <dbReference type="Proteomes" id="UP000037558"/>
    </source>
</evidence>
<name>A0A0M0KYX0_9BACI</name>
<dbReference type="PROSITE" id="PS00934">
    <property type="entry name" value="GLYOXALASE_I_1"/>
    <property type="match status" value="1"/>
</dbReference>
<dbReference type="Gene3D" id="3.10.180.10">
    <property type="entry name" value="2,3-Dihydroxybiphenyl 1,2-Dioxygenase, domain 1"/>
    <property type="match status" value="1"/>
</dbReference>
<keyword evidence="4" id="KW-0456">Lyase</keyword>
<keyword evidence="5" id="KW-1185">Reference proteome</keyword>
<proteinExistence type="inferred from homology"/>
<dbReference type="InterPro" id="IPR029068">
    <property type="entry name" value="Glyas_Bleomycin-R_OHBP_Dase"/>
</dbReference>
<dbReference type="Proteomes" id="UP000037558">
    <property type="component" value="Unassembled WGS sequence"/>
</dbReference>
<dbReference type="InterPro" id="IPR037523">
    <property type="entry name" value="VOC_core"/>
</dbReference>
<dbReference type="SUPFAM" id="SSF54593">
    <property type="entry name" value="Glyoxalase/Bleomycin resistance protein/Dihydroxybiphenyl dioxygenase"/>
    <property type="match status" value="1"/>
</dbReference>
<dbReference type="PANTHER" id="PTHR43048">
    <property type="entry name" value="METHYLMALONYL-COA EPIMERASE"/>
    <property type="match status" value="1"/>
</dbReference>
<evidence type="ECO:0000313" key="4">
    <source>
        <dbReference type="EMBL" id="KOO43994.1"/>
    </source>
</evidence>
<dbReference type="GO" id="GO:0004493">
    <property type="term" value="F:methylmalonyl-CoA epimerase activity"/>
    <property type="evidence" value="ECO:0007669"/>
    <property type="project" value="TreeGrafter"/>
</dbReference>
<dbReference type="AlphaFoldDB" id="A0A0M0KYX0"/>
<dbReference type="InterPro" id="IPR051785">
    <property type="entry name" value="MMCE/EMCE_epimerase"/>
</dbReference>
<evidence type="ECO:0000256" key="1">
    <source>
        <dbReference type="ARBA" id="ARBA00009308"/>
    </source>
</evidence>
<dbReference type="PANTHER" id="PTHR43048:SF3">
    <property type="entry name" value="METHYLMALONYL-COA EPIMERASE, MITOCHONDRIAL"/>
    <property type="match status" value="1"/>
</dbReference>
<dbReference type="EMBL" id="LILC01000019">
    <property type="protein sequence ID" value="KOO43994.1"/>
    <property type="molecule type" value="Genomic_DNA"/>
</dbReference>
<gene>
    <name evidence="4" type="ORF">AMD01_14835</name>
</gene>
<dbReference type="PATRIC" id="fig|284581.3.peg.4039"/>
<dbReference type="InterPro" id="IPR018146">
    <property type="entry name" value="Glyoxalase_1_CS"/>
</dbReference>
<dbReference type="GO" id="GO:0046872">
    <property type="term" value="F:metal ion binding"/>
    <property type="evidence" value="ECO:0007669"/>
    <property type="project" value="UniProtKB-KW"/>
</dbReference>
<comment type="caution">
    <text evidence="4">The sequence shown here is derived from an EMBL/GenBank/DDBJ whole genome shotgun (WGS) entry which is preliminary data.</text>
</comment>
<organism evidence="4 5">
    <name type="scientific">Priestia koreensis</name>
    <dbReference type="NCBI Taxonomy" id="284581"/>
    <lineage>
        <taxon>Bacteria</taxon>
        <taxon>Bacillati</taxon>
        <taxon>Bacillota</taxon>
        <taxon>Bacilli</taxon>
        <taxon>Bacillales</taxon>
        <taxon>Bacillaceae</taxon>
        <taxon>Priestia</taxon>
    </lineage>
</organism>
<reference evidence="5" key="1">
    <citation type="submission" date="2015-08" db="EMBL/GenBank/DDBJ databases">
        <title>Fjat-14210 dsm16467.</title>
        <authorList>
            <person name="Liu B."/>
            <person name="Wang J."/>
            <person name="Zhu Y."/>
            <person name="Liu G."/>
            <person name="Chen Q."/>
            <person name="Chen Z."/>
            <person name="Lan J."/>
            <person name="Che J."/>
            <person name="Ge C."/>
            <person name="Shi H."/>
            <person name="Pan Z."/>
            <person name="Liu X."/>
        </authorList>
    </citation>
    <scope>NUCLEOTIDE SEQUENCE [LARGE SCALE GENOMIC DNA]</scope>
    <source>
        <strain evidence="5">DSM 16467</strain>
    </source>
</reference>
<dbReference type="STRING" id="284581.AMD01_14835"/>
<feature type="domain" description="VOC" evidence="3">
    <location>
        <begin position="4"/>
        <end position="132"/>
    </location>
</feature>
<evidence type="ECO:0000259" key="3">
    <source>
        <dbReference type="PROSITE" id="PS51819"/>
    </source>
</evidence>
<keyword evidence="2" id="KW-0479">Metal-binding</keyword>
<protein>
    <submittedName>
        <fullName evidence="4">Lactoylglutathione lyase</fullName>
    </submittedName>
</protein>
<dbReference type="OrthoDB" id="9788468at2"/>
<dbReference type="GO" id="GO:0004462">
    <property type="term" value="F:lactoylglutathione lyase activity"/>
    <property type="evidence" value="ECO:0007669"/>
    <property type="project" value="InterPro"/>
</dbReference>
<dbReference type="GO" id="GO:0046491">
    <property type="term" value="P:L-methylmalonyl-CoA metabolic process"/>
    <property type="evidence" value="ECO:0007669"/>
    <property type="project" value="TreeGrafter"/>
</dbReference>
<sequence length="137" mass="14706">MVEKVDHIGIAVQSIESALPFYVESLGLTLIGTEVVESQKVKVAFLNAGNVKLELLEPTADNSPIAAFITKRGEGIHHIAVGVTSIEERIQELQTSGVKMIDLLPRKGAAGANIAFLHPKSASGVLYELCEKQKEEA</sequence>
<dbReference type="NCBIfam" id="TIGR03081">
    <property type="entry name" value="metmalonyl_epim"/>
    <property type="match status" value="1"/>
</dbReference>
<dbReference type="InterPro" id="IPR017515">
    <property type="entry name" value="MeMalonyl-CoA_epimerase"/>
</dbReference>